<keyword evidence="3" id="KW-1185">Reference proteome</keyword>
<proteinExistence type="predicted"/>
<protein>
    <recommendedName>
        <fullName evidence="1">DUF403 domain-containing protein</fullName>
    </recommendedName>
</protein>
<sequence>MLSRVAENLYWLARYVERAEDTARIVTVNANLLLDLPKGVAPGWRPLVEITGANALFEEHYKDYGERQVVRFLLGDERHAGSIVTALAAARENCRTIRDIVPREFWEQINGLHLFASGELQKGLAKTGRHAYLRELVLRCQTLAGLLDGTMLHDQGFEFLRLGRYLERADMTTRIADVHSANLLPQTDGGRPYDNIQWVSVLKSMTAYQMYRRSEQIRVQRGPVLRFIFKNPHFPRSVRWCIEHARIGLERLPRNEASLREVGRTARLLDGADLPALSQSELHRFVDDVQLGIAALHGEIAATWFPPPLAVEAA</sequence>
<dbReference type="InterPro" id="IPR007296">
    <property type="entry name" value="DUF403"/>
</dbReference>
<name>A0ABS1CDM1_9GAMM</name>
<evidence type="ECO:0000259" key="1">
    <source>
        <dbReference type="Pfam" id="PF04168"/>
    </source>
</evidence>
<dbReference type="InterPro" id="IPR051680">
    <property type="entry name" value="ATP-dep_Glu-Cys_Ligase-2"/>
</dbReference>
<gene>
    <name evidence="2" type="ORF">CKO31_04385</name>
</gene>
<reference evidence="2 3" key="1">
    <citation type="journal article" date="2020" name="Microorganisms">
        <title>Osmotic Adaptation and Compatible Solute Biosynthesis of Phototrophic Bacteria as Revealed from Genome Analyses.</title>
        <authorList>
            <person name="Imhoff J.F."/>
            <person name="Rahn T."/>
            <person name="Kunzel S."/>
            <person name="Keller A."/>
            <person name="Neulinger S.C."/>
        </authorList>
    </citation>
    <scope>NUCLEOTIDE SEQUENCE [LARGE SCALE GENOMIC DNA]</scope>
    <source>
        <strain evidence="2 3">DSM 6210</strain>
    </source>
</reference>
<evidence type="ECO:0000313" key="3">
    <source>
        <dbReference type="Proteomes" id="UP000748752"/>
    </source>
</evidence>
<dbReference type="PANTHER" id="PTHR34595">
    <property type="entry name" value="BLR5612 PROTEIN"/>
    <property type="match status" value="1"/>
</dbReference>
<feature type="domain" description="DUF403" evidence="1">
    <location>
        <begin position="1"/>
        <end position="305"/>
    </location>
</feature>
<dbReference type="Pfam" id="PF04168">
    <property type="entry name" value="Alpha-E"/>
    <property type="match status" value="1"/>
</dbReference>
<dbReference type="RefSeq" id="WP_200234396.1">
    <property type="nucleotide sequence ID" value="NZ_NRRV01000007.1"/>
</dbReference>
<comment type="caution">
    <text evidence="2">The sequence shown here is derived from an EMBL/GenBank/DDBJ whole genome shotgun (WGS) entry which is preliminary data.</text>
</comment>
<organism evidence="2 3">
    <name type="scientific">Thiohalocapsa halophila</name>
    <dbReference type="NCBI Taxonomy" id="69359"/>
    <lineage>
        <taxon>Bacteria</taxon>
        <taxon>Pseudomonadati</taxon>
        <taxon>Pseudomonadota</taxon>
        <taxon>Gammaproteobacteria</taxon>
        <taxon>Chromatiales</taxon>
        <taxon>Chromatiaceae</taxon>
        <taxon>Thiohalocapsa</taxon>
    </lineage>
</organism>
<dbReference type="PANTHER" id="PTHR34595:SF7">
    <property type="entry name" value="SLL1039 PROTEIN"/>
    <property type="match status" value="1"/>
</dbReference>
<evidence type="ECO:0000313" key="2">
    <source>
        <dbReference type="EMBL" id="MBK1629992.1"/>
    </source>
</evidence>
<accession>A0ABS1CDM1</accession>
<dbReference type="Proteomes" id="UP000748752">
    <property type="component" value="Unassembled WGS sequence"/>
</dbReference>
<dbReference type="EMBL" id="NRRV01000007">
    <property type="protein sequence ID" value="MBK1629992.1"/>
    <property type="molecule type" value="Genomic_DNA"/>
</dbReference>